<evidence type="ECO:0000256" key="1">
    <source>
        <dbReference type="SAM" id="MobiDB-lite"/>
    </source>
</evidence>
<accession>A0A0L6UK08</accession>
<sequence length="230" mass="26270">MRVNYEANQLDKETNQLQKEVNEHSKVIQEIHKKLLLRKSASKAFKNLSKNQSANGQSSVAPRPHQPISGEVKRLIEKEIYENSQKQVEVVKTFGISNSQVCQILDDAHTQRSSASTNQRGHKSKLTTKVLTSVLLLEDNPTTTLMKMSKNIREEFDISVTPAAIQKTLETVDMTWKTVTQIPQKWNEASFLQKQENYVLNQETNVGQKLIFIDESGFNSQTHPSHDYLY</sequence>
<dbReference type="Proteomes" id="UP000037035">
    <property type="component" value="Unassembled WGS sequence"/>
</dbReference>
<name>A0A0L6UK08_9BASI</name>
<proteinExistence type="predicted"/>
<organism evidence="2 3">
    <name type="scientific">Puccinia sorghi</name>
    <dbReference type="NCBI Taxonomy" id="27349"/>
    <lineage>
        <taxon>Eukaryota</taxon>
        <taxon>Fungi</taxon>
        <taxon>Dikarya</taxon>
        <taxon>Basidiomycota</taxon>
        <taxon>Pucciniomycotina</taxon>
        <taxon>Pucciniomycetes</taxon>
        <taxon>Pucciniales</taxon>
        <taxon>Pucciniaceae</taxon>
        <taxon>Puccinia</taxon>
    </lineage>
</organism>
<reference evidence="2 3" key="1">
    <citation type="submission" date="2015-08" db="EMBL/GenBank/DDBJ databases">
        <title>Next Generation Sequencing and Analysis of the Genome of Puccinia sorghi L Schw, the Causal Agent of Maize Common Rust.</title>
        <authorList>
            <person name="Rochi L."/>
            <person name="Burguener G."/>
            <person name="Darino M."/>
            <person name="Turjanski A."/>
            <person name="Kreff E."/>
            <person name="Dieguez M.J."/>
            <person name="Sacco F."/>
        </authorList>
    </citation>
    <scope>NUCLEOTIDE SEQUENCE [LARGE SCALE GENOMIC DNA]</scope>
    <source>
        <strain evidence="2 3">RO10H11247</strain>
    </source>
</reference>
<dbReference type="SUPFAM" id="SSF46689">
    <property type="entry name" value="Homeodomain-like"/>
    <property type="match status" value="1"/>
</dbReference>
<dbReference type="VEuPathDB" id="FungiDB:VP01_586g1"/>
<dbReference type="EMBL" id="LAVV01011129">
    <property type="protein sequence ID" value="KNZ48160.1"/>
    <property type="molecule type" value="Genomic_DNA"/>
</dbReference>
<gene>
    <name evidence="2" type="ORF">VP01_586g1</name>
</gene>
<protein>
    <submittedName>
        <fullName evidence="2">Uncharacterized protein</fullName>
    </submittedName>
</protein>
<feature type="region of interest" description="Disordered" evidence="1">
    <location>
        <begin position="48"/>
        <end position="67"/>
    </location>
</feature>
<dbReference type="STRING" id="27349.A0A0L6UK08"/>
<keyword evidence="3" id="KW-1185">Reference proteome</keyword>
<dbReference type="AlphaFoldDB" id="A0A0L6UK08"/>
<feature type="compositionally biased region" description="Polar residues" evidence="1">
    <location>
        <begin position="48"/>
        <end position="60"/>
    </location>
</feature>
<comment type="caution">
    <text evidence="2">The sequence shown here is derived from an EMBL/GenBank/DDBJ whole genome shotgun (WGS) entry which is preliminary data.</text>
</comment>
<evidence type="ECO:0000313" key="3">
    <source>
        <dbReference type="Proteomes" id="UP000037035"/>
    </source>
</evidence>
<evidence type="ECO:0000313" key="2">
    <source>
        <dbReference type="EMBL" id="KNZ48160.1"/>
    </source>
</evidence>
<dbReference type="InterPro" id="IPR009057">
    <property type="entry name" value="Homeodomain-like_sf"/>
</dbReference>
<dbReference type="OrthoDB" id="2280777at2759"/>